<keyword evidence="1" id="KW-0418">Kinase</keyword>
<gene>
    <name evidence="1" type="ORF">NCTC8782_03995</name>
</gene>
<evidence type="ECO:0000313" key="2">
    <source>
        <dbReference type="Proteomes" id="UP000255286"/>
    </source>
</evidence>
<dbReference type="GO" id="GO:0016301">
    <property type="term" value="F:kinase activity"/>
    <property type="evidence" value="ECO:0007669"/>
    <property type="project" value="UniProtKB-KW"/>
</dbReference>
<keyword evidence="1" id="KW-0808">Transferase</keyword>
<proteinExistence type="predicted"/>
<dbReference type="InterPro" id="IPR011009">
    <property type="entry name" value="Kinase-like_dom_sf"/>
</dbReference>
<dbReference type="GO" id="GO:0016773">
    <property type="term" value="F:phosphotransferase activity, alcohol group as acceptor"/>
    <property type="evidence" value="ECO:0007669"/>
    <property type="project" value="InterPro"/>
</dbReference>
<protein>
    <submittedName>
        <fullName evidence="1">Aminoglycoside/hydroxyurea antibiotic resistance kinase</fullName>
    </submittedName>
</protein>
<dbReference type="Pfam" id="PF04655">
    <property type="entry name" value="APH_6_hur"/>
    <property type="match status" value="1"/>
</dbReference>
<dbReference type="EMBL" id="UIGT01000001">
    <property type="protein sequence ID" value="SUX81372.1"/>
    <property type="molecule type" value="Genomic_DNA"/>
</dbReference>
<dbReference type="RefSeq" id="WP_115602080.1">
    <property type="nucleotide sequence ID" value="NZ_UIGT01000001.1"/>
</dbReference>
<accession>A0A9Q7ZMW9</accession>
<name>A0A9Q7ZMW9_9ENTR</name>
<dbReference type="SUPFAM" id="SSF56112">
    <property type="entry name" value="Protein kinase-like (PK-like)"/>
    <property type="match status" value="1"/>
</dbReference>
<dbReference type="Proteomes" id="UP000255286">
    <property type="component" value="Unassembled WGS sequence"/>
</dbReference>
<reference evidence="1 2" key="1">
    <citation type="submission" date="2018-06" db="EMBL/GenBank/DDBJ databases">
        <authorList>
            <consortium name="Pathogen Informatics"/>
            <person name="Doyle S."/>
        </authorList>
    </citation>
    <scope>NUCLEOTIDE SEQUENCE [LARGE SCALE GENOMIC DNA]</scope>
    <source>
        <strain evidence="1 2">NCTC8782</strain>
    </source>
</reference>
<organism evidence="1 2">
    <name type="scientific">Citrobacter youngae</name>
    <dbReference type="NCBI Taxonomy" id="133448"/>
    <lineage>
        <taxon>Bacteria</taxon>
        <taxon>Pseudomonadati</taxon>
        <taxon>Pseudomonadota</taxon>
        <taxon>Gammaproteobacteria</taxon>
        <taxon>Enterobacterales</taxon>
        <taxon>Enterobacteriaceae</taxon>
        <taxon>Citrobacter</taxon>
        <taxon>Citrobacter freundii complex</taxon>
    </lineage>
</organism>
<sequence length="280" mass="30320">MDKSVVNGWLSRWGLTPDGEQIATHTSQLLPVTVIKNGQKAILKLTTDDSERNGGELMVWWSGNGAARVLAHADGAILLERATGSSSLADMSRSGKDAQVCRIICHTASRLHLPQNTSTPALTPLHHWFGDLAPAAKIYGGVMTRCAEIANELFSSPQNEVVLHGDLHHGNVLDFGPAGWLAIDPKGLLGELGFDYANIFTNPDLADPCVAIATDPNIFKQRVQLVAEIAGIERQRLLMWIAAWCGLSSAWFLEDGENAAITLRVAELAIAELDEESRQL</sequence>
<dbReference type="GO" id="GO:0019748">
    <property type="term" value="P:secondary metabolic process"/>
    <property type="evidence" value="ECO:0007669"/>
    <property type="project" value="InterPro"/>
</dbReference>
<comment type="caution">
    <text evidence="1">The sequence shown here is derived from an EMBL/GenBank/DDBJ whole genome shotgun (WGS) entry which is preliminary data.</text>
</comment>
<dbReference type="InterPro" id="IPR006748">
    <property type="entry name" value="NH2Glyco/OHUrea_AB-resist_kin"/>
</dbReference>
<evidence type="ECO:0000313" key="1">
    <source>
        <dbReference type="EMBL" id="SUX81372.1"/>
    </source>
</evidence>
<dbReference type="AlphaFoldDB" id="A0A9Q7ZMW9"/>